<evidence type="ECO:0000313" key="2">
    <source>
        <dbReference type="EMBL" id="CAF3397087.1"/>
    </source>
</evidence>
<comment type="caution">
    <text evidence="3">The sequence shown here is derived from an EMBL/GenBank/DDBJ whole genome shotgun (WGS) entry which is preliminary data.</text>
</comment>
<dbReference type="Proteomes" id="UP000663825">
    <property type="component" value="Unassembled WGS sequence"/>
</dbReference>
<organism evidence="3 7">
    <name type="scientific">Rotaria socialis</name>
    <dbReference type="NCBI Taxonomy" id="392032"/>
    <lineage>
        <taxon>Eukaryota</taxon>
        <taxon>Metazoa</taxon>
        <taxon>Spiralia</taxon>
        <taxon>Gnathifera</taxon>
        <taxon>Rotifera</taxon>
        <taxon>Eurotatoria</taxon>
        <taxon>Bdelloidea</taxon>
        <taxon>Philodinida</taxon>
        <taxon>Philodinidae</taxon>
        <taxon>Rotaria</taxon>
    </lineage>
</organism>
<evidence type="ECO:0000313" key="3">
    <source>
        <dbReference type="EMBL" id="CAF3500184.1"/>
    </source>
</evidence>
<dbReference type="Proteomes" id="UP000663833">
    <property type="component" value="Unassembled WGS sequence"/>
</dbReference>
<sequence length="89" mass="9713">MCNNKNKLPQEELPHQCIARLEATVQSLTTANSNLTNENVELQRLNAQQAIKIEGLEKKLKVLEDKLDGLMAANSGGSDSSNSPPLVKK</sequence>
<reference evidence="3" key="1">
    <citation type="submission" date="2021-02" db="EMBL/GenBank/DDBJ databases">
        <authorList>
            <person name="Nowell W R."/>
        </authorList>
    </citation>
    <scope>NUCLEOTIDE SEQUENCE</scope>
</reference>
<dbReference type="Proteomes" id="UP000663869">
    <property type="component" value="Unassembled WGS sequence"/>
</dbReference>
<evidence type="ECO:0000256" key="1">
    <source>
        <dbReference type="SAM" id="Coils"/>
    </source>
</evidence>
<dbReference type="EMBL" id="CAJNYU010002054">
    <property type="protein sequence ID" value="CAF3500184.1"/>
    <property type="molecule type" value="Genomic_DNA"/>
</dbReference>
<dbReference type="AlphaFoldDB" id="A0A818H4E6"/>
<protein>
    <submittedName>
        <fullName evidence="3">Uncharacterized protein</fullName>
    </submittedName>
</protein>
<dbReference type="EMBL" id="CAJNYD010003595">
    <property type="protein sequence ID" value="CAF3523514.1"/>
    <property type="molecule type" value="Genomic_DNA"/>
</dbReference>
<dbReference type="EMBL" id="CAJOBO010000474">
    <property type="protein sequence ID" value="CAF4230257.1"/>
    <property type="molecule type" value="Genomic_DNA"/>
</dbReference>
<evidence type="ECO:0000313" key="7">
    <source>
        <dbReference type="Proteomes" id="UP000663869"/>
    </source>
</evidence>
<feature type="coiled-coil region" evidence="1">
    <location>
        <begin position="18"/>
        <end position="73"/>
    </location>
</feature>
<proteinExistence type="predicted"/>
<dbReference type="Proteomes" id="UP000663851">
    <property type="component" value="Unassembled WGS sequence"/>
</dbReference>
<name>A0A818H4E6_9BILA</name>
<dbReference type="Proteomes" id="UP000663872">
    <property type="component" value="Unassembled WGS sequence"/>
</dbReference>
<gene>
    <name evidence="3" type="ORF">FME351_LOCUS16730</name>
    <name evidence="5" type="ORF">GRG538_LOCUS22691</name>
    <name evidence="6" type="ORF">HFQ381_LOCUS9189</name>
    <name evidence="4" type="ORF">LUA448_LOCUS26575</name>
    <name evidence="2" type="ORF">TIS948_LOCUS27358</name>
</gene>
<keyword evidence="1" id="KW-0175">Coiled coil</keyword>
<accession>A0A818H4E6</accession>
<evidence type="ECO:0000313" key="5">
    <source>
        <dbReference type="EMBL" id="CAF3601176.1"/>
    </source>
</evidence>
<evidence type="ECO:0000313" key="6">
    <source>
        <dbReference type="EMBL" id="CAF4230257.1"/>
    </source>
</evidence>
<dbReference type="EMBL" id="CAJNXB010004870">
    <property type="protein sequence ID" value="CAF3397087.1"/>
    <property type="molecule type" value="Genomic_DNA"/>
</dbReference>
<dbReference type="EMBL" id="CAJNYT010003810">
    <property type="protein sequence ID" value="CAF3601176.1"/>
    <property type="molecule type" value="Genomic_DNA"/>
</dbReference>
<evidence type="ECO:0000313" key="4">
    <source>
        <dbReference type="EMBL" id="CAF3523514.1"/>
    </source>
</evidence>